<proteinExistence type="predicted"/>
<dbReference type="Proteomes" id="UP000694411">
    <property type="component" value="Chromosome 11"/>
</dbReference>
<organism evidence="1 2">
    <name type="scientific">Theropithecus gelada</name>
    <name type="common">Gelada baboon</name>
    <dbReference type="NCBI Taxonomy" id="9565"/>
    <lineage>
        <taxon>Eukaryota</taxon>
        <taxon>Metazoa</taxon>
        <taxon>Chordata</taxon>
        <taxon>Craniata</taxon>
        <taxon>Vertebrata</taxon>
        <taxon>Euteleostomi</taxon>
        <taxon>Mammalia</taxon>
        <taxon>Eutheria</taxon>
        <taxon>Euarchontoglires</taxon>
        <taxon>Primates</taxon>
        <taxon>Haplorrhini</taxon>
        <taxon>Catarrhini</taxon>
        <taxon>Cercopithecidae</taxon>
        <taxon>Cercopithecinae</taxon>
        <taxon>Theropithecus</taxon>
    </lineage>
</organism>
<dbReference type="AlphaFoldDB" id="A0A8D2FV90"/>
<name>A0A8D2FV90_THEGE</name>
<protein>
    <submittedName>
        <fullName evidence="1">Uncharacterized protein</fullName>
    </submittedName>
</protein>
<reference evidence="1" key="1">
    <citation type="submission" date="2018-05" db="EMBL/GenBank/DDBJ databases">
        <title>Whole genome of Theropithecus gelada.</title>
        <authorList>
            <person name="Chiou K.L."/>
            <person name="Snyder-Mackler N."/>
        </authorList>
    </citation>
    <scope>NUCLEOTIDE SEQUENCE [LARGE SCALE GENOMIC DNA]</scope>
</reference>
<sequence>TFDRYLWFCLQIPTGNSLCESYYKKVDTAYTRRMGAREAALFLKKSGLLDIILGKVISLLWPPSQLCLAGQSQPVQTLFHGARLPGEWPGHGRPLRL</sequence>
<accession>A0A8D2FV90</accession>
<evidence type="ECO:0000313" key="1">
    <source>
        <dbReference type="Ensembl" id="ENSTGEP00000025516.1"/>
    </source>
</evidence>
<keyword evidence="2" id="KW-1185">Reference proteome</keyword>
<reference evidence="1" key="2">
    <citation type="submission" date="2025-08" db="UniProtKB">
        <authorList>
            <consortium name="Ensembl"/>
        </authorList>
    </citation>
    <scope>IDENTIFICATION</scope>
</reference>
<dbReference type="Ensembl" id="ENSTGET00000030368.1">
    <property type="protein sequence ID" value="ENSTGEP00000025516.1"/>
    <property type="gene ID" value="ENSTGEG00000020546.1"/>
</dbReference>
<evidence type="ECO:0000313" key="2">
    <source>
        <dbReference type="Proteomes" id="UP000694411"/>
    </source>
</evidence>
<reference evidence="1" key="3">
    <citation type="submission" date="2025-09" db="UniProtKB">
        <authorList>
            <consortium name="Ensembl"/>
        </authorList>
    </citation>
    <scope>IDENTIFICATION</scope>
</reference>